<name>A0ABY1JRZ8_9BACL</name>
<protein>
    <recommendedName>
        <fullName evidence="4">DUF3102 domain-containing protein</fullName>
    </recommendedName>
</protein>
<evidence type="ECO:0000313" key="2">
    <source>
        <dbReference type="EMBL" id="SIQ67735.1"/>
    </source>
</evidence>
<comment type="caution">
    <text evidence="2">The sequence shown here is derived from an EMBL/GenBank/DDBJ whole genome shotgun (WGS) entry which is preliminary data.</text>
</comment>
<feature type="region of interest" description="Disordered" evidence="1">
    <location>
        <begin position="136"/>
        <end position="165"/>
    </location>
</feature>
<dbReference type="EMBL" id="FTNK01000003">
    <property type="protein sequence ID" value="SIQ67735.1"/>
    <property type="molecule type" value="Genomic_DNA"/>
</dbReference>
<feature type="compositionally biased region" description="Basic and acidic residues" evidence="1">
    <location>
        <begin position="139"/>
        <end position="165"/>
    </location>
</feature>
<evidence type="ECO:0000256" key="1">
    <source>
        <dbReference type="SAM" id="MobiDB-lite"/>
    </source>
</evidence>
<organism evidence="2 3">
    <name type="scientific">Paenibacillus macquariensis</name>
    <dbReference type="NCBI Taxonomy" id="948756"/>
    <lineage>
        <taxon>Bacteria</taxon>
        <taxon>Bacillati</taxon>
        <taxon>Bacillota</taxon>
        <taxon>Bacilli</taxon>
        <taxon>Bacillales</taxon>
        <taxon>Paenibacillaceae</taxon>
        <taxon>Paenibacillus</taxon>
    </lineage>
</organism>
<sequence length="313" mass="35319">MSQLSLRTTEVIAIEINSIREQTQRILLFNSIEIGRRLSEAKAMLPHGEWGNWLADSVDYSQSTAGNLMKIFETYGSDQLSLFGDNSNSQALANLSYTQAVALLGVPEGEREQFVVDNKVEEISTRELKAAIKDLQQANKDKEAAEKREEKERKTRENLEKQQKEHEDIVRKLNEQIKQAQEAAYADPSDVDDQATIELQESLDKSKEDLSLSQAKIKKLEAELKAKPIEVQATVEVEKIPHEIEKELEELRKKVAENTGEDAALFKAHFKGFTDGFSNVLSSLEVLEKSDSELHEKYKSAVSRLLGKMLGEL</sequence>
<dbReference type="Pfam" id="PF11300">
    <property type="entry name" value="DUF3102"/>
    <property type="match status" value="1"/>
</dbReference>
<proteinExistence type="predicted"/>
<evidence type="ECO:0008006" key="4">
    <source>
        <dbReference type="Google" id="ProtNLM"/>
    </source>
</evidence>
<dbReference type="Proteomes" id="UP000186666">
    <property type="component" value="Unassembled WGS sequence"/>
</dbReference>
<accession>A0ABY1JRZ8</accession>
<dbReference type="InterPro" id="IPR021451">
    <property type="entry name" value="DUF3102"/>
</dbReference>
<keyword evidence="3" id="KW-1185">Reference proteome</keyword>
<dbReference type="RefSeq" id="WP_068582741.1">
    <property type="nucleotide sequence ID" value="NZ_FTNK01000003.1"/>
</dbReference>
<reference evidence="2 3" key="1">
    <citation type="submission" date="2017-01" db="EMBL/GenBank/DDBJ databases">
        <authorList>
            <person name="Varghese N."/>
            <person name="Submissions S."/>
        </authorList>
    </citation>
    <scope>NUCLEOTIDE SEQUENCE [LARGE SCALE GENOMIC DNA]</scope>
    <source>
        <strain evidence="2 3">ATCC 23464</strain>
    </source>
</reference>
<gene>
    <name evidence="2" type="ORF">SAMN05421578_103317</name>
</gene>
<evidence type="ECO:0000313" key="3">
    <source>
        <dbReference type="Proteomes" id="UP000186666"/>
    </source>
</evidence>